<evidence type="ECO:0000313" key="2">
    <source>
        <dbReference type="EMBL" id="AEB68705.1"/>
    </source>
</evidence>
<feature type="domain" description="Periplasmic copper-binding protein NosD beta helix" evidence="1">
    <location>
        <begin position="284"/>
        <end position="491"/>
    </location>
</feature>
<dbReference type="KEGG" id="mcj:MCON_2188"/>
<organism evidence="2 3">
    <name type="scientific">Methanothrix soehngenii (strain ATCC 5969 / DSM 3671 / JCM 10134 / NBRC 103675 / OCM 69 / GP-6)</name>
    <name type="common">Methanosaeta concilii</name>
    <dbReference type="NCBI Taxonomy" id="990316"/>
    <lineage>
        <taxon>Archaea</taxon>
        <taxon>Methanobacteriati</taxon>
        <taxon>Methanobacteriota</taxon>
        <taxon>Stenosarchaea group</taxon>
        <taxon>Methanomicrobia</taxon>
        <taxon>Methanotrichales</taxon>
        <taxon>Methanotrichaceae</taxon>
        <taxon>Methanothrix</taxon>
    </lineage>
</organism>
<proteinExistence type="predicted"/>
<dbReference type="EMBL" id="CP002565">
    <property type="protein sequence ID" value="AEB68705.1"/>
    <property type="molecule type" value="Genomic_DNA"/>
</dbReference>
<dbReference type="STRING" id="990316.MCON_2188"/>
<keyword evidence="3" id="KW-1185">Reference proteome</keyword>
<evidence type="ECO:0000313" key="3">
    <source>
        <dbReference type="Proteomes" id="UP000007807"/>
    </source>
</evidence>
<dbReference type="SUPFAM" id="SSF51126">
    <property type="entry name" value="Pectin lyase-like"/>
    <property type="match status" value="2"/>
</dbReference>
<dbReference type="AlphaFoldDB" id="F4BXM7"/>
<dbReference type="SMART" id="SM00710">
    <property type="entry name" value="PbH1"/>
    <property type="match status" value="6"/>
</dbReference>
<dbReference type="RefSeq" id="WP_013719744.1">
    <property type="nucleotide sequence ID" value="NC_015416.1"/>
</dbReference>
<accession>F4BXM7</accession>
<name>F4BXM7_METSG</name>
<dbReference type="Gene3D" id="2.160.20.10">
    <property type="entry name" value="Single-stranded right-handed beta-helix, Pectin lyase-like"/>
    <property type="match status" value="2"/>
</dbReference>
<dbReference type="Proteomes" id="UP000007807">
    <property type="component" value="Chromosome"/>
</dbReference>
<dbReference type="InterPro" id="IPR006626">
    <property type="entry name" value="PbH1"/>
</dbReference>
<dbReference type="Pfam" id="PF05048">
    <property type="entry name" value="NosD"/>
    <property type="match status" value="1"/>
</dbReference>
<dbReference type="GeneID" id="10461651"/>
<protein>
    <recommendedName>
        <fullName evidence="1">Periplasmic copper-binding protein NosD beta helix domain-containing protein</fullName>
    </recommendedName>
</protein>
<gene>
    <name evidence="2" type="ordered locus">MCON_2188</name>
</gene>
<dbReference type="OrthoDB" id="96958at2157"/>
<dbReference type="HOGENOM" id="CLU_506816_0_0_2"/>
<evidence type="ECO:0000259" key="1">
    <source>
        <dbReference type="Pfam" id="PF05048"/>
    </source>
</evidence>
<sequence length="537" mass="58569">MTKKIGLFLGLFAMIGLAISTGVSEFKVDSMTFRLASDYVNISSNADLMKFKGSGTADDPYIIDGLNLNNHIGNGIVIRNTDAYILIKNCTMANLTGNYYGLYDVNGINIDDAKNVRVENCRLSGSGSSLSVSSAENIQITNYRGKNIMFNGVKNGLIENCNSEHILVQEKIELMPSPRVTTDFMPETSVPSQNCLIKDCKSAYEIVLLSPKNCIVENCYVKDGWLMAFTPINTSFTNSTVVNATMEMDFSSNTTLENMTLVDLKGINLGGFSPESYSPVVKNSTANGEKIYYYHDQKGLHLENLTAGYIWLVDCPETRIEGVEAGGIFAINSNSSTIEGSKANQIILAFSKDVLITNNTLRGSSAREAIKLDTGTSNITLYHNIITKSERYFGENLFASGIDASQSDGNNTFENNIITDSGYGIQAGGNNTFTGNTIANNIVSIKVSGNNNRVTQNNFIYNGVDAEQSSYMNISFANNIWDGNFWATYKGVEKDKTGLGSTPYVENIPFPRPGEPSPQVQEPVIDKVPSIVPISKT</sequence>
<reference evidence="2 3" key="1">
    <citation type="journal article" date="2011" name="J. Bacteriol.">
        <title>Complete genome sequence of Methanosaeta concilii, a specialist in aceticlastic methanogenesis.</title>
        <authorList>
            <person name="Barber R.D."/>
            <person name="Zhang L."/>
            <person name="Harnack M."/>
            <person name="Olson M.V."/>
            <person name="Kaul R."/>
            <person name="Ingram-Smith C."/>
            <person name="Smith K.S."/>
        </authorList>
    </citation>
    <scope>NUCLEOTIDE SEQUENCE [LARGE SCALE GENOMIC DNA]</scope>
    <source>
        <strain evidence="3">ATCC 5969 / DSM 3671 / JCM 10134 / NBRC 103675 / OCM 69 / GP-6</strain>
    </source>
</reference>
<dbReference type="InParanoid" id="F4BXM7"/>
<dbReference type="InterPro" id="IPR011050">
    <property type="entry name" value="Pectin_lyase_fold/virulence"/>
</dbReference>
<dbReference type="InterPro" id="IPR007742">
    <property type="entry name" value="NosD_dom"/>
</dbReference>
<dbReference type="InterPro" id="IPR012334">
    <property type="entry name" value="Pectin_lyas_fold"/>
</dbReference>